<reference evidence="1 2" key="1">
    <citation type="submission" date="2016-11" db="EMBL/GenBank/DDBJ databases">
        <authorList>
            <person name="Jaros S."/>
            <person name="Januszkiewicz K."/>
            <person name="Wedrychowicz H."/>
        </authorList>
    </citation>
    <scope>NUCLEOTIDE SEQUENCE [LARGE SCALE GENOMIC DNA]</scope>
    <source>
        <strain evidence="1 2">DSM 8605</strain>
    </source>
</reference>
<dbReference type="Proteomes" id="UP000184447">
    <property type="component" value="Unassembled WGS sequence"/>
</dbReference>
<evidence type="ECO:0000313" key="1">
    <source>
        <dbReference type="EMBL" id="SHH89186.1"/>
    </source>
</evidence>
<dbReference type="STRING" id="1121316.SAMN02745207_03014"/>
<dbReference type="EMBL" id="FQXM01000019">
    <property type="protein sequence ID" value="SHH89186.1"/>
    <property type="molecule type" value="Genomic_DNA"/>
</dbReference>
<organism evidence="1 2">
    <name type="scientific">Clostridium grantii DSM 8605</name>
    <dbReference type="NCBI Taxonomy" id="1121316"/>
    <lineage>
        <taxon>Bacteria</taxon>
        <taxon>Bacillati</taxon>
        <taxon>Bacillota</taxon>
        <taxon>Clostridia</taxon>
        <taxon>Eubacteriales</taxon>
        <taxon>Clostridiaceae</taxon>
        <taxon>Clostridium</taxon>
    </lineage>
</organism>
<sequence length="90" mass="10388">MNITIAKEETVLRKYITCVVLILMTLANENIIFAESYSICDGTNIKVDFSGRNISDKKIDVDYVLKARMYIEYPDESNDSETIELDIEER</sequence>
<name>A0A1M5WNQ0_9CLOT</name>
<keyword evidence="2" id="KW-1185">Reference proteome</keyword>
<accession>A0A1M5WNQ0</accession>
<protein>
    <submittedName>
        <fullName evidence="1">Uncharacterized protein</fullName>
    </submittedName>
</protein>
<gene>
    <name evidence="1" type="ORF">SAMN02745207_03014</name>
</gene>
<dbReference type="AlphaFoldDB" id="A0A1M5WNQ0"/>
<proteinExistence type="predicted"/>
<evidence type="ECO:0000313" key="2">
    <source>
        <dbReference type="Proteomes" id="UP000184447"/>
    </source>
</evidence>